<feature type="transmembrane region" description="Helical" evidence="6">
    <location>
        <begin position="280"/>
        <end position="299"/>
    </location>
</feature>
<keyword evidence="5 6" id="KW-0472">Membrane</keyword>
<evidence type="ECO:0000256" key="2">
    <source>
        <dbReference type="ARBA" id="ARBA00022475"/>
    </source>
</evidence>
<accession>C5A3V5</accession>
<feature type="transmembrane region" description="Helical" evidence="6">
    <location>
        <begin position="254"/>
        <end position="274"/>
    </location>
</feature>
<feature type="domain" description="EamA" evidence="7">
    <location>
        <begin position="219"/>
        <end position="349"/>
    </location>
</feature>
<dbReference type="SUPFAM" id="SSF103481">
    <property type="entry name" value="Multidrug resistance efflux transporter EmrE"/>
    <property type="match status" value="2"/>
</dbReference>
<feature type="transmembrane region" description="Helical" evidence="6">
    <location>
        <begin position="169"/>
        <end position="188"/>
    </location>
</feature>
<dbReference type="GO" id="GO:0005886">
    <property type="term" value="C:plasma membrane"/>
    <property type="evidence" value="ECO:0007669"/>
    <property type="project" value="UniProtKB-SubCell"/>
</dbReference>
<evidence type="ECO:0000313" key="9">
    <source>
        <dbReference type="Proteomes" id="UP000001488"/>
    </source>
</evidence>
<dbReference type="PaxDb" id="593117-TGAM_0415"/>
<dbReference type="HOGENOM" id="CLU_033863_21_3_2"/>
<organism evidence="8 9">
    <name type="scientific">Thermococcus gammatolerans (strain DSM 15229 / JCM 11827 / EJ3)</name>
    <dbReference type="NCBI Taxonomy" id="593117"/>
    <lineage>
        <taxon>Archaea</taxon>
        <taxon>Methanobacteriati</taxon>
        <taxon>Methanobacteriota</taxon>
        <taxon>Thermococci</taxon>
        <taxon>Thermococcales</taxon>
        <taxon>Thermococcaceae</taxon>
        <taxon>Thermococcus</taxon>
    </lineage>
</organism>
<feature type="transmembrane region" description="Helical" evidence="6">
    <location>
        <begin position="200"/>
        <end position="217"/>
    </location>
</feature>
<dbReference type="AlphaFoldDB" id="C5A3V5"/>
<dbReference type="PANTHER" id="PTHR42920:SF5">
    <property type="entry name" value="EAMA DOMAIN-CONTAINING PROTEIN"/>
    <property type="match status" value="1"/>
</dbReference>
<dbReference type="InterPro" id="IPR000620">
    <property type="entry name" value="EamA_dom"/>
</dbReference>
<evidence type="ECO:0000313" key="8">
    <source>
        <dbReference type="EMBL" id="ACS32917.1"/>
    </source>
</evidence>
<reference evidence="8 9" key="1">
    <citation type="journal article" date="2007" name="Genome Biol.">
        <title>Genome analysis and genome-wide proteomics of Thermococcus gammatolerans, the most radioresistant organism known amongst the Archaea.</title>
        <authorList>
            <person name="Zivanovic Y."/>
            <person name="Armengaud J."/>
            <person name="Lagorce A."/>
            <person name="Leplat C."/>
            <person name="Guerin P."/>
            <person name="Dutertre M."/>
            <person name="Anthouard V."/>
            <person name="Forterre P."/>
            <person name="Wincker P."/>
            <person name="Confalonieri F."/>
        </authorList>
    </citation>
    <scope>NUCLEOTIDE SEQUENCE [LARGE SCALE GENOMIC DNA]</scope>
    <source>
        <strain evidence="9">DSM 15229 / JCM 11827 / EJ3</strain>
    </source>
</reference>
<evidence type="ECO:0000259" key="7">
    <source>
        <dbReference type="Pfam" id="PF00892"/>
    </source>
</evidence>
<evidence type="ECO:0000256" key="3">
    <source>
        <dbReference type="ARBA" id="ARBA00022692"/>
    </source>
</evidence>
<dbReference type="eggNOG" id="arCOG00271">
    <property type="taxonomic scope" value="Archaea"/>
</dbReference>
<keyword evidence="3 6" id="KW-0812">Transmembrane</keyword>
<feature type="domain" description="EamA" evidence="7">
    <location>
        <begin position="88"/>
        <end position="211"/>
    </location>
</feature>
<feature type="transmembrane region" description="Helical" evidence="6">
    <location>
        <begin position="143"/>
        <end position="163"/>
    </location>
</feature>
<dbReference type="PATRIC" id="fig|593117.10.peg.411"/>
<evidence type="ECO:0000256" key="1">
    <source>
        <dbReference type="ARBA" id="ARBA00004651"/>
    </source>
</evidence>
<dbReference type="EMBL" id="CP001398">
    <property type="protein sequence ID" value="ACS32917.1"/>
    <property type="molecule type" value="Genomic_DNA"/>
</dbReference>
<sequence>MERAWSFTTKFIHHYFKAVPHHLHLGWGNSDSRYFHRHVLVLRHLRHLIGRSNGNLKSVSKTKGLETLVQEKNEGVRVRRMKREEAILLGITAIWGSTFPVMKVSLNYSEPMTFLVYRFGIASLLMLLIFRRRTLRWSTFWRGFVLGVTLFLGHGFQIVGLKYTTPSNSAFITSLYVVFTPFVAYFILGERIRRRDVESLLLALLGLYLISGASLKFNYGDLLTVLCAVSFAFQIVLVERFGENDYLSLSFWQIFWNFILSTLYITITGELTLWRNSVPWLGALYTGAFATVLAFTLQIKYQKYIKAYRAALIYSTEPIFGHIASLLVFGKPLSPEGYLGALLILGAIWREIRNEQHQLPPEHF</sequence>
<dbReference type="STRING" id="593117.TGAM_0415"/>
<feature type="transmembrane region" description="Helical" evidence="6">
    <location>
        <begin position="223"/>
        <end position="242"/>
    </location>
</feature>
<evidence type="ECO:0000256" key="4">
    <source>
        <dbReference type="ARBA" id="ARBA00022989"/>
    </source>
</evidence>
<feature type="transmembrane region" description="Helical" evidence="6">
    <location>
        <begin position="86"/>
        <end position="106"/>
    </location>
</feature>
<dbReference type="InterPro" id="IPR037185">
    <property type="entry name" value="EmrE-like"/>
</dbReference>
<dbReference type="PANTHER" id="PTHR42920">
    <property type="entry name" value="OS03G0707200 PROTEIN-RELATED"/>
    <property type="match status" value="1"/>
</dbReference>
<dbReference type="Pfam" id="PF00892">
    <property type="entry name" value="EamA"/>
    <property type="match status" value="2"/>
</dbReference>
<evidence type="ECO:0000256" key="5">
    <source>
        <dbReference type="ARBA" id="ARBA00023136"/>
    </source>
</evidence>
<feature type="transmembrane region" description="Helical" evidence="6">
    <location>
        <begin position="112"/>
        <end position="131"/>
    </location>
</feature>
<keyword evidence="9" id="KW-1185">Reference proteome</keyword>
<dbReference type="KEGG" id="tga:TGAM_0415"/>
<proteinExistence type="predicted"/>
<dbReference type="InterPro" id="IPR051258">
    <property type="entry name" value="Diverse_Substrate_Transporter"/>
</dbReference>
<comment type="subcellular location">
    <subcellularLocation>
        <location evidence="1">Cell membrane</location>
        <topology evidence="1">Multi-pass membrane protein</topology>
    </subcellularLocation>
</comment>
<keyword evidence="4 6" id="KW-1133">Transmembrane helix</keyword>
<feature type="transmembrane region" description="Helical" evidence="6">
    <location>
        <begin position="311"/>
        <end position="329"/>
    </location>
</feature>
<dbReference type="Proteomes" id="UP000001488">
    <property type="component" value="Chromosome"/>
</dbReference>
<gene>
    <name evidence="8" type="ordered locus">TGAM_0415</name>
</gene>
<protein>
    <submittedName>
        <fullName evidence="8">Membrane protein, putative transporter</fullName>
    </submittedName>
</protein>
<keyword evidence="2" id="KW-1003">Cell membrane</keyword>
<evidence type="ECO:0000256" key="6">
    <source>
        <dbReference type="SAM" id="Phobius"/>
    </source>
</evidence>
<name>C5A3V5_THEGJ</name>